<accession>A0A1S7LF31</accession>
<dbReference type="AlphaFoldDB" id="A0A1S7LF31"/>
<evidence type="ECO:0000259" key="1">
    <source>
        <dbReference type="Pfam" id="PF13682"/>
    </source>
</evidence>
<gene>
    <name evidence="2" type="ORF">MAGMO_0509</name>
</gene>
<dbReference type="EMBL" id="LO017727">
    <property type="protein sequence ID" value="CRH04714.1"/>
    <property type="molecule type" value="Genomic_DNA"/>
</dbReference>
<protein>
    <recommendedName>
        <fullName evidence="1">Chemoreceptor zinc-binding domain-containing protein</fullName>
    </recommendedName>
</protein>
<reference evidence="2" key="1">
    <citation type="submission" date="2015-04" db="EMBL/GenBank/DDBJ databases">
        <authorList>
            <person name="Syromyatnikov M.Y."/>
            <person name="Popov V.N."/>
        </authorList>
    </citation>
    <scope>NUCLEOTIDE SEQUENCE</scope>
    <source>
        <strain evidence="2">MO-1</strain>
    </source>
</reference>
<feature type="domain" description="Chemoreceptor zinc-binding" evidence="1">
    <location>
        <begin position="11"/>
        <end position="80"/>
    </location>
</feature>
<dbReference type="Gene3D" id="1.20.120.30">
    <property type="entry name" value="Aspartate receptor, ligand-binding domain"/>
    <property type="match status" value="1"/>
</dbReference>
<dbReference type="InterPro" id="IPR025991">
    <property type="entry name" value="Chemoreceptor_zinc-bind_dom"/>
</dbReference>
<proteinExistence type="predicted"/>
<evidence type="ECO:0000313" key="2">
    <source>
        <dbReference type="EMBL" id="CRH04714.1"/>
    </source>
</evidence>
<name>A0A1S7LF31_MAGMO</name>
<sequence length="138" mass="16361">MIDLSVARMLHLDYEFQLEKAIQTRKISRVIGSKIHVSHHQCELGIWLDRFGQARYSHFPEMEPLITHHKHFHAYAEQAMRAIKLMEDEQAGKAYQQVKGESKELIYLMTLMEYRLLHEKDLSQLIKKPFRLLGGLFR</sequence>
<dbReference type="Pfam" id="PF13682">
    <property type="entry name" value="CZB"/>
    <property type="match status" value="1"/>
</dbReference>
<organism evidence="2">
    <name type="scientific">Magnetococcus massalia (strain MO-1)</name>
    <dbReference type="NCBI Taxonomy" id="451514"/>
    <lineage>
        <taxon>Bacteria</taxon>
        <taxon>Pseudomonadati</taxon>
        <taxon>Pseudomonadota</taxon>
        <taxon>Magnetococcia</taxon>
        <taxon>Magnetococcales</taxon>
        <taxon>Magnetococcaceae</taxon>
        <taxon>Magnetococcus</taxon>
    </lineage>
</organism>